<feature type="transmembrane region" description="Helical" evidence="1">
    <location>
        <begin position="100"/>
        <end position="120"/>
    </location>
</feature>
<evidence type="ECO:0000313" key="3">
    <source>
        <dbReference type="Proteomes" id="UP000022447"/>
    </source>
</evidence>
<accession>X7EE35</accession>
<sequence length="127" mass="13643">MPDFRTTCHINAAVLVALFLVYLILPGLPLVAFDQTVTPETRFVTRRSGIVFLGLAAMLMLARDAPASVSRQAIAIGMIVIWGGLAIFGAQAILRGIAGWMTWGTVVVEVVLAVLFVPHLRSGVAER</sequence>
<keyword evidence="1" id="KW-0812">Transmembrane</keyword>
<dbReference type="EMBL" id="JALZ01000013">
    <property type="protein sequence ID" value="ETX14207.1"/>
    <property type="molecule type" value="Genomic_DNA"/>
</dbReference>
<feature type="transmembrane region" description="Helical" evidence="1">
    <location>
        <begin position="74"/>
        <end position="94"/>
    </location>
</feature>
<dbReference type="eggNOG" id="ENOG5033J0J">
    <property type="taxonomic scope" value="Bacteria"/>
</dbReference>
<organism evidence="2 3">
    <name type="scientific">Roseivivax halodurans JCM 10272</name>
    <dbReference type="NCBI Taxonomy" id="1449350"/>
    <lineage>
        <taxon>Bacteria</taxon>
        <taxon>Pseudomonadati</taxon>
        <taxon>Pseudomonadota</taxon>
        <taxon>Alphaproteobacteria</taxon>
        <taxon>Rhodobacterales</taxon>
        <taxon>Roseobacteraceae</taxon>
        <taxon>Roseivivax</taxon>
    </lineage>
</organism>
<keyword evidence="1" id="KW-0472">Membrane</keyword>
<dbReference type="OrthoDB" id="7866367at2"/>
<feature type="transmembrane region" description="Helical" evidence="1">
    <location>
        <begin position="12"/>
        <end position="32"/>
    </location>
</feature>
<evidence type="ECO:0000313" key="2">
    <source>
        <dbReference type="EMBL" id="ETX14207.1"/>
    </source>
</evidence>
<evidence type="ECO:0008006" key="4">
    <source>
        <dbReference type="Google" id="ProtNLM"/>
    </source>
</evidence>
<proteinExistence type="predicted"/>
<feature type="transmembrane region" description="Helical" evidence="1">
    <location>
        <begin position="44"/>
        <end position="62"/>
    </location>
</feature>
<keyword evidence="3" id="KW-1185">Reference proteome</keyword>
<name>X7EE35_9RHOB</name>
<protein>
    <recommendedName>
        <fullName evidence="4">DUF4345 domain-containing protein</fullName>
    </recommendedName>
</protein>
<dbReference type="Proteomes" id="UP000022447">
    <property type="component" value="Unassembled WGS sequence"/>
</dbReference>
<keyword evidence="1" id="KW-1133">Transmembrane helix</keyword>
<gene>
    <name evidence="2" type="ORF">OCH239_04975</name>
</gene>
<reference evidence="2 3" key="1">
    <citation type="submission" date="2014-01" db="EMBL/GenBank/DDBJ databases">
        <title>Roseivivax halodurans JCM 10272 Genome Sequencing.</title>
        <authorList>
            <person name="Lai Q."/>
            <person name="Li G."/>
            <person name="Shao Z."/>
        </authorList>
    </citation>
    <scope>NUCLEOTIDE SEQUENCE [LARGE SCALE GENOMIC DNA]</scope>
    <source>
        <strain evidence="2 3">JCM 10272</strain>
    </source>
</reference>
<evidence type="ECO:0000256" key="1">
    <source>
        <dbReference type="SAM" id="Phobius"/>
    </source>
</evidence>
<comment type="caution">
    <text evidence="2">The sequence shown here is derived from an EMBL/GenBank/DDBJ whole genome shotgun (WGS) entry which is preliminary data.</text>
</comment>
<dbReference type="AlphaFoldDB" id="X7EE35"/>
<dbReference type="RefSeq" id="WP_051489460.1">
    <property type="nucleotide sequence ID" value="NZ_JALZ01000013.1"/>
</dbReference>